<reference evidence="2 3" key="1">
    <citation type="submission" date="2021-11" db="EMBL/GenBank/DDBJ databases">
        <title>Black yeast isolated from Biological Soil Crust.</title>
        <authorList>
            <person name="Kurbessoian T."/>
        </authorList>
    </citation>
    <scope>NUCLEOTIDE SEQUENCE [LARGE SCALE GENOMIC DNA]</scope>
    <source>
        <strain evidence="2 3">CCFEE 5522</strain>
    </source>
</reference>
<evidence type="ECO:0000256" key="1">
    <source>
        <dbReference type="SAM" id="MobiDB-lite"/>
    </source>
</evidence>
<sequence>MPLIEDLFAPTFAFGTEHRLGSFSLGNPESQSYPANSMSAFSQSRLASDAPVAPSTGATFLDMTGWVSVGPADFSAESIGSMALPVPTDFAPAAGSPTYTAPLLAAYGEGPTADRLPGSWDDTLETGDGLGVGRDWATLPVAADPQSFAAAGMYQQPLQRLPTPEIDWEALELLFPAQPMENAALLIAAPPPAAESPSGYPGGSSFGGETPTSQPPPGAQPAPVFASATNPRRRAAASSSSHSGSRTGNVTGRTPSPIKKTERPKNRRGQVPGWAQALKQHRRTCDEAAGCQAGVCELMRLFPQEHQEHAEEVKMVWPGGDSSAGPKIPVSGLWVWKHQNRQQR</sequence>
<gene>
    <name evidence="2" type="ORF">LTR36_001737</name>
</gene>
<proteinExistence type="predicted"/>
<protein>
    <submittedName>
        <fullName evidence="2">Uncharacterized protein</fullName>
    </submittedName>
</protein>
<comment type="caution">
    <text evidence="2">The sequence shown here is derived from an EMBL/GenBank/DDBJ whole genome shotgun (WGS) entry which is preliminary data.</text>
</comment>
<feature type="compositionally biased region" description="Low complexity" evidence="1">
    <location>
        <begin position="226"/>
        <end position="246"/>
    </location>
</feature>
<dbReference type="Proteomes" id="UP001324427">
    <property type="component" value="Unassembled WGS sequence"/>
</dbReference>
<evidence type="ECO:0000313" key="2">
    <source>
        <dbReference type="EMBL" id="KAK4546520.1"/>
    </source>
</evidence>
<accession>A0AAV9JME8</accession>
<evidence type="ECO:0000313" key="3">
    <source>
        <dbReference type="Proteomes" id="UP001324427"/>
    </source>
</evidence>
<name>A0AAV9JME8_9PEZI</name>
<dbReference type="EMBL" id="JAVFHQ010000014">
    <property type="protein sequence ID" value="KAK4546520.1"/>
    <property type="molecule type" value="Genomic_DNA"/>
</dbReference>
<keyword evidence="3" id="KW-1185">Reference proteome</keyword>
<dbReference type="AlphaFoldDB" id="A0AAV9JME8"/>
<organism evidence="2 3">
    <name type="scientific">Oleoguttula mirabilis</name>
    <dbReference type="NCBI Taxonomy" id="1507867"/>
    <lineage>
        <taxon>Eukaryota</taxon>
        <taxon>Fungi</taxon>
        <taxon>Dikarya</taxon>
        <taxon>Ascomycota</taxon>
        <taxon>Pezizomycotina</taxon>
        <taxon>Dothideomycetes</taxon>
        <taxon>Dothideomycetidae</taxon>
        <taxon>Mycosphaerellales</taxon>
        <taxon>Teratosphaeriaceae</taxon>
        <taxon>Oleoguttula</taxon>
    </lineage>
</organism>
<feature type="region of interest" description="Disordered" evidence="1">
    <location>
        <begin position="192"/>
        <end position="272"/>
    </location>
</feature>